<evidence type="ECO:0000256" key="1">
    <source>
        <dbReference type="SAM" id="MobiDB-lite"/>
    </source>
</evidence>
<sequence>MGKEKGSLDGVERVNSPGSDGRFNRRAITPEEAQRRVVAAARTVGSELAPLAESGGRRLAESLRATSDWP</sequence>
<name>A0A2R5EWT3_9BACL</name>
<feature type="region of interest" description="Disordered" evidence="1">
    <location>
        <begin position="1"/>
        <end position="31"/>
    </location>
</feature>
<dbReference type="EMBL" id="BDQX01000390">
    <property type="protein sequence ID" value="GBG11176.1"/>
    <property type="molecule type" value="Genomic_DNA"/>
</dbReference>
<dbReference type="SUPFAM" id="SSF63882">
    <property type="entry name" value="MoeA N-terminal region -like"/>
    <property type="match status" value="1"/>
</dbReference>
<dbReference type="InterPro" id="IPR036135">
    <property type="entry name" value="MoeA_linker/N_sf"/>
</dbReference>
<feature type="compositionally biased region" description="Basic and acidic residues" evidence="1">
    <location>
        <begin position="1"/>
        <end position="12"/>
    </location>
</feature>
<comment type="caution">
    <text evidence="2">The sequence shown here is derived from an EMBL/GenBank/DDBJ whole genome shotgun (WGS) entry which is preliminary data.</text>
</comment>
<feature type="non-terminal residue" evidence="2">
    <location>
        <position position="70"/>
    </location>
</feature>
<keyword evidence="3" id="KW-1185">Reference proteome</keyword>
<gene>
    <name evidence="2" type="ORF">PAT3040_05964</name>
</gene>
<evidence type="ECO:0000313" key="2">
    <source>
        <dbReference type="EMBL" id="GBG11176.1"/>
    </source>
</evidence>
<proteinExistence type="predicted"/>
<dbReference type="AlphaFoldDB" id="A0A2R5EWT3"/>
<dbReference type="GO" id="GO:0032324">
    <property type="term" value="P:molybdopterin cofactor biosynthetic process"/>
    <property type="evidence" value="ECO:0007669"/>
    <property type="project" value="InterPro"/>
</dbReference>
<evidence type="ECO:0000313" key="3">
    <source>
        <dbReference type="Proteomes" id="UP000245202"/>
    </source>
</evidence>
<dbReference type="Proteomes" id="UP000245202">
    <property type="component" value="Unassembled WGS sequence"/>
</dbReference>
<accession>A0A2R5EWT3</accession>
<organism evidence="2 3">
    <name type="scientific">Paenibacillus agaridevorans</name>
    <dbReference type="NCBI Taxonomy" id="171404"/>
    <lineage>
        <taxon>Bacteria</taxon>
        <taxon>Bacillati</taxon>
        <taxon>Bacillota</taxon>
        <taxon>Bacilli</taxon>
        <taxon>Bacillales</taxon>
        <taxon>Paenibacillaceae</taxon>
        <taxon>Paenibacillus</taxon>
    </lineage>
</organism>
<protein>
    <submittedName>
        <fullName evidence="2">Uncharacterized protein</fullName>
    </submittedName>
</protein>
<reference evidence="2 3" key="1">
    <citation type="submission" date="2017-08" db="EMBL/GenBank/DDBJ databases">
        <title>Substantial Increase in Enzyme Production by Combined Drug-Resistance Mutations in Paenibacillus agaridevorans.</title>
        <authorList>
            <person name="Tanaka Y."/>
            <person name="Funane K."/>
            <person name="Hosaka T."/>
            <person name="Shiwa Y."/>
            <person name="Fujita N."/>
            <person name="Miyazaki T."/>
            <person name="Yoshikawa H."/>
            <person name="Murakami K."/>
            <person name="Kasahara K."/>
            <person name="Inaoka T."/>
            <person name="Hiraga Y."/>
            <person name="Ochi K."/>
        </authorList>
    </citation>
    <scope>NUCLEOTIDE SEQUENCE [LARGE SCALE GENOMIC DNA]</scope>
    <source>
        <strain evidence="2 3">T-3040</strain>
    </source>
</reference>